<dbReference type="EMBL" id="JABFUD020000009">
    <property type="protein sequence ID" value="KAI5075685.1"/>
    <property type="molecule type" value="Genomic_DNA"/>
</dbReference>
<feature type="region of interest" description="Disordered" evidence="1">
    <location>
        <begin position="20"/>
        <end position="58"/>
    </location>
</feature>
<accession>A0A9D4ZJZ3</accession>
<name>A0A9D4ZJZ3_ADICA</name>
<comment type="caution">
    <text evidence="2">The sequence shown here is derived from an EMBL/GenBank/DDBJ whole genome shotgun (WGS) entry which is preliminary data.</text>
</comment>
<keyword evidence="3" id="KW-1185">Reference proteome</keyword>
<reference evidence="2" key="1">
    <citation type="submission" date="2021-01" db="EMBL/GenBank/DDBJ databases">
        <title>Adiantum capillus-veneris genome.</title>
        <authorList>
            <person name="Fang Y."/>
            <person name="Liao Q."/>
        </authorList>
    </citation>
    <scope>NUCLEOTIDE SEQUENCE</scope>
    <source>
        <strain evidence="2">H3</strain>
        <tissue evidence="2">Leaf</tissue>
    </source>
</reference>
<proteinExistence type="predicted"/>
<organism evidence="2 3">
    <name type="scientific">Adiantum capillus-veneris</name>
    <name type="common">Maidenhair fern</name>
    <dbReference type="NCBI Taxonomy" id="13818"/>
    <lineage>
        <taxon>Eukaryota</taxon>
        <taxon>Viridiplantae</taxon>
        <taxon>Streptophyta</taxon>
        <taxon>Embryophyta</taxon>
        <taxon>Tracheophyta</taxon>
        <taxon>Polypodiopsida</taxon>
        <taxon>Polypodiidae</taxon>
        <taxon>Polypodiales</taxon>
        <taxon>Pteridineae</taxon>
        <taxon>Pteridaceae</taxon>
        <taxon>Vittarioideae</taxon>
        <taxon>Adiantum</taxon>
    </lineage>
</organism>
<protein>
    <submittedName>
        <fullName evidence="2">Uncharacterized protein</fullName>
    </submittedName>
</protein>
<sequence length="114" mass="13090">MAEFFMDAWQDFVLQGRHVFSPSRDRGSRHRHGRRNRRSTKPKSRSLVGSAASTQKGKHVDLLRTRQDRTHQVRPGMLCTSHPCCEPQEIPCRPARMDFFPAESPASPPWSFSS</sequence>
<feature type="compositionally biased region" description="Basic residues" evidence="1">
    <location>
        <begin position="27"/>
        <end position="44"/>
    </location>
</feature>
<evidence type="ECO:0000313" key="2">
    <source>
        <dbReference type="EMBL" id="KAI5075685.1"/>
    </source>
</evidence>
<gene>
    <name evidence="2" type="ORF">GOP47_0009761</name>
</gene>
<dbReference type="Proteomes" id="UP000886520">
    <property type="component" value="Chromosome 9"/>
</dbReference>
<evidence type="ECO:0000256" key="1">
    <source>
        <dbReference type="SAM" id="MobiDB-lite"/>
    </source>
</evidence>
<dbReference type="AlphaFoldDB" id="A0A9D4ZJZ3"/>
<evidence type="ECO:0000313" key="3">
    <source>
        <dbReference type="Proteomes" id="UP000886520"/>
    </source>
</evidence>